<gene>
    <name evidence="2" type="primary">AVEN_73952_1</name>
    <name evidence="2" type="ORF">TNIN_49571</name>
</gene>
<evidence type="ECO:0000313" key="2">
    <source>
        <dbReference type="EMBL" id="GFY78719.1"/>
    </source>
</evidence>
<reference evidence="2" key="1">
    <citation type="submission" date="2020-08" db="EMBL/GenBank/DDBJ databases">
        <title>Multicomponent nature underlies the extraordinary mechanical properties of spider dragline silk.</title>
        <authorList>
            <person name="Kono N."/>
            <person name="Nakamura H."/>
            <person name="Mori M."/>
            <person name="Yoshida Y."/>
            <person name="Ohtoshi R."/>
            <person name="Malay A.D."/>
            <person name="Moran D.A.P."/>
            <person name="Tomita M."/>
            <person name="Numata K."/>
            <person name="Arakawa K."/>
        </authorList>
    </citation>
    <scope>NUCLEOTIDE SEQUENCE</scope>
</reference>
<keyword evidence="3" id="KW-1185">Reference proteome</keyword>
<name>A0A8X6YYT6_9ARAC</name>
<comment type="caution">
    <text evidence="2">The sequence shown here is derived from an EMBL/GenBank/DDBJ whole genome shotgun (WGS) entry which is preliminary data.</text>
</comment>
<feature type="region of interest" description="Disordered" evidence="1">
    <location>
        <begin position="1419"/>
        <end position="1462"/>
    </location>
</feature>
<accession>A0A8X6YYT6</accession>
<dbReference type="Proteomes" id="UP000886998">
    <property type="component" value="Unassembled WGS sequence"/>
</dbReference>
<dbReference type="EMBL" id="BMAV01023156">
    <property type="protein sequence ID" value="GFY78719.1"/>
    <property type="molecule type" value="Genomic_DNA"/>
</dbReference>
<proteinExistence type="predicted"/>
<organism evidence="2 3">
    <name type="scientific">Trichonephila inaurata madagascariensis</name>
    <dbReference type="NCBI Taxonomy" id="2747483"/>
    <lineage>
        <taxon>Eukaryota</taxon>
        <taxon>Metazoa</taxon>
        <taxon>Ecdysozoa</taxon>
        <taxon>Arthropoda</taxon>
        <taxon>Chelicerata</taxon>
        <taxon>Arachnida</taxon>
        <taxon>Araneae</taxon>
        <taxon>Araneomorphae</taxon>
        <taxon>Entelegynae</taxon>
        <taxon>Araneoidea</taxon>
        <taxon>Nephilidae</taxon>
        <taxon>Trichonephila</taxon>
        <taxon>Trichonephila inaurata</taxon>
    </lineage>
</organism>
<protein>
    <submittedName>
        <fullName evidence="2">Integrase catalytic domain-containing protein</fullName>
    </submittedName>
</protein>
<evidence type="ECO:0000313" key="3">
    <source>
        <dbReference type="Proteomes" id="UP000886998"/>
    </source>
</evidence>
<feature type="region of interest" description="Disordered" evidence="1">
    <location>
        <begin position="452"/>
        <end position="488"/>
    </location>
</feature>
<feature type="compositionally biased region" description="Basic and acidic residues" evidence="1">
    <location>
        <begin position="452"/>
        <end position="464"/>
    </location>
</feature>
<evidence type="ECO:0000256" key="1">
    <source>
        <dbReference type="SAM" id="MobiDB-lite"/>
    </source>
</evidence>
<sequence length="1462" mass="169090">MLFSRASVDMRVEKYISIRKDPKTCYRKRCVKENRSCLNHLCRLKMSDDCDTYVIDADDTSVNDLSNVKFVIKRLEDPIEKYYLNHLEQSFVDFRQQVEKMEEIKSVRSVKDLAGESEKLKKEEAKSVSSVSLLARKNEKEQEEGANAVIQVSPGTTDAEKVQKSISFIITASEIKKWKYNGKSLIPVLSPEWKEIQRKKLQKKEENIKLPSVPVRSKIGGIRKERKNLEKNEGIPKRSNEAKEWEDFDYSKQEPENSFSFMEDEAEYFDSFAPTFKENRGIKKHTMIQILCLEWREAQIKALMQGQILVPVVSEEQRNILNEDFKISGHLTSHEIAPELRDQKIEALKQEWRDLRKARIRFSSDSSDNTEEDIENNVLQATPKKTDFGEKRENTGRALIPVLSQEYRELQMEIMKEYESLKKIRDQFAKESNNRGKVPDVEKFINICRPEEKGSGKSEEKNAKTDVPVTPKKINSRKTRGSMGNSLIPILSPEWRKNQLRNLKEKTSEKCRQWKSRIPTISPEWKNQKLKKLKKKKDFGISGITVTPKKCITRQKQELLRKTSIPVINPGWRKEDEKVIKKEEEIENSGVSIRPKEGDGGEVYGHSVVMGSDGSFLVLAKIIMWNGHFTLTTTQPRNSYTLFCGREDNELCPISSHLTLKGLNNNLLKMSGRERKKEEDLKNSATPVRPEKVSIKKIEEEIQTEVKNSGIPVKPQKGDVRKEKRFFRLSGVPVTPKKCDVGKEREDFKKYGVIPEINDIAKEREFFQKFGAIPKRGGSAKTKKCKEKSIVPVLRTERRERNPLKEDKQDFEYFGDTPERWSVARESDEEECYGNSFQRRGAAKECEDFEYFRDTPERRGIAKHFMTLQFASKLGIEKKRVNLAVSGLSENSINIKWKINNAFISNKDSSYTSPLDFLIVSSIIDFVPSTQPNFRIKKFNDINRSFLADPTFDEPGKIDMIIGAELFYQIIKDGRKVISDNLTLINSVFGFIVSGSINTTNHKSSCFLISESESIDNCIKKFWEIEEIILDKPLSKEEEFCEMHFRNTHRRDCTGRFIVYMPVQDEELPTLGNSLILAQKRLNQTIKKLDTDPLMHKLYSEFLEEYESLGHMQRIPDNCYSPINYYLPHHGVFKSQNNSTKLRVVFDGSAPTTSGRMISFFLILSNTYGHSPVWTEDRLIAFQTAQYEAEAEYMQNYNNQVPLKKRDSEEIQSSTYGKSPECTEEEVIAIQTALLEYFKNEAEAEYKEKFLYQVTPEESGSGKSRSFIPVISAEWKAKRLAELKREENVKKCVCVWSVPIASNKIDKGKEMDFGIRGITVTPKQCITKEKWEKLRRTLIPEISPNWRGKETKSTEENSIEEIPLMRSYIPVLSPKWKETRLMEVKKEMDFGIRSITVTPKQYITEEKWKSLRRTLIPEISPNWRGKETKSTEEEEEDSENPSVSVTPKESDEEEGSVGKSKE</sequence>